<proteinExistence type="predicted"/>
<dbReference type="EMBL" id="JASBWT010000016">
    <property type="protein sequence ID" value="KAJ9097646.1"/>
    <property type="molecule type" value="Genomic_DNA"/>
</dbReference>
<protein>
    <submittedName>
        <fullName evidence="1">Uncharacterized protein</fullName>
    </submittedName>
</protein>
<sequence>MDDIAAAAWGDDNSPGHSPTLNERDIWGAPERPALQERDEAAGRVGGDTMLHVDEEEQGVDVWAVPSEKEEDTVASPKTSTTNDTPMEEPSTTSPNINTAAAVSSLATESETSPKGEEAGATPLSVLTSADNTSTHFQTEEEDSFADFEDEPFPTLATVASSSSALPVPASTSEAFRNNNSNHEKEQADGFTNPSTAAPAAAAGADDFADFGDFEDFDDDDQDGGGVRPAAAFPSSEHQNPAVLSDGFGASETGVITSGFGGGGEFTEEPLDVWDDPDRPAPLVSPFHR</sequence>
<evidence type="ECO:0000313" key="2">
    <source>
        <dbReference type="Proteomes" id="UP001227268"/>
    </source>
</evidence>
<dbReference type="Proteomes" id="UP001227268">
    <property type="component" value="Unassembled WGS sequence"/>
</dbReference>
<evidence type="ECO:0000313" key="1">
    <source>
        <dbReference type="EMBL" id="KAJ9097646.1"/>
    </source>
</evidence>
<accession>A0ACC2VGB2</accession>
<reference evidence="1" key="1">
    <citation type="submission" date="2023-04" db="EMBL/GenBank/DDBJ databases">
        <title>Draft Genome sequencing of Naganishia species isolated from polar environments using Oxford Nanopore Technology.</title>
        <authorList>
            <person name="Leo P."/>
            <person name="Venkateswaran K."/>
        </authorList>
    </citation>
    <scope>NUCLEOTIDE SEQUENCE</scope>
    <source>
        <strain evidence="1">MNA-CCFEE 5423</strain>
    </source>
</reference>
<organism evidence="1 2">
    <name type="scientific">Naganishia friedmannii</name>
    <dbReference type="NCBI Taxonomy" id="89922"/>
    <lineage>
        <taxon>Eukaryota</taxon>
        <taxon>Fungi</taxon>
        <taxon>Dikarya</taxon>
        <taxon>Basidiomycota</taxon>
        <taxon>Agaricomycotina</taxon>
        <taxon>Tremellomycetes</taxon>
        <taxon>Filobasidiales</taxon>
        <taxon>Filobasidiaceae</taxon>
        <taxon>Naganishia</taxon>
    </lineage>
</organism>
<gene>
    <name evidence="1" type="ORF">QFC21_004682</name>
</gene>
<comment type="caution">
    <text evidence="1">The sequence shown here is derived from an EMBL/GenBank/DDBJ whole genome shotgun (WGS) entry which is preliminary data.</text>
</comment>
<name>A0ACC2VGB2_9TREE</name>
<keyword evidence="2" id="KW-1185">Reference proteome</keyword>